<name>A0ACC1T4F1_9APHY</name>
<reference evidence="1" key="1">
    <citation type="submission" date="2022-07" db="EMBL/GenBank/DDBJ databases">
        <title>Genome Sequence of Phlebia brevispora.</title>
        <authorList>
            <person name="Buettner E."/>
        </authorList>
    </citation>
    <scope>NUCLEOTIDE SEQUENCE</scope>
    <source>
        <strain evidence="1">MPL23</strain>
    </source>
</reference>
<dbReference type="Proteomes" id="UP001148662">
    <property type="component" value="Unassembled WGS sequence"/>
</dbReference>
<gene>
    <name evidence="1" type="ORF">NM688_g3900</name>
</gene>
<evidence type="ECO:0000313" key="2">
    <source>
        <dbReference type="Proteomes" id="UP001148662"/>
    </source>
</evidence>
<accession>A0ACC1T4F1</accession>
<proteinExistence type="predicted"/>
<sequence length="121" mass="13250">MGRLTVYDGHYAAGRNSTGDGSDGSSTVRPSPTVSPDPLEAPVSYGDEADLSGAQGWHGFVRASYSNPRFDSPSITSEPAIKRSFVRRLRRVFILGNFRTIRYFIRPRAKPHVKCGAVYAS</sequence>
<organism evidence="1 2">
    <name type="scientific">Phlebia brevispora</name>
    <dbReference type="NCBI Taxonomy" id="194682"/>
    <lineage>
        <taxon>Eukaryota</taxon>
        <taxon>Fungi</taxon>
        <taxon>Dikarya</taxon>
        <taxon>Basidiomycota</taxon>
        <taxon>Agaricomycotina</taxon>
        <taxon>Agaricomycetes</taxon>
        <taxon>Polyporales</taxon>
        <taxon>Meruliaceae</taxon>
        <taxon>Phlebia</taxon>
    </lineage>
</organism>
<evidence type="ECO:0000313" key="1">
    <source>
        <dbReference type="EMBL" id="KAJ3552919.1"/>
    </source>
</evidence>
<protein>
    <submittedName>
        <fullName evidence="1">Uncharacterized protein</fullName>
    </submittedName>
</protein>
<dbReference type="EMBL" id="JANHOG010000601">
    <property type="protein sequence ID" value="KAJ3552919.1"/>
    <property type="molecule type" value="Genomic_DNA"/>
</dbReference>
<keyword evidence="2" id="KW-1185">Reference proteome</keyword>
<comment type="caution">
    <text evidence="1">The sequence shown here is derived from an EMBL/GenBank/DDBJ whole genome shotgun (WGS) entry which is preliminary data.</text>
</comment>